<dbReference type="SUPFAM" id="SSF52172">
    <property type="entry name" value="CheY-like"/>
    <property type="match status" value="1"/>
</dbReference>
<dbReference type="GO" id="GO:0000160">
    <property type="term" value="P:phosphorelay signal transduction system"/>
    <property type="evidence" value="ECO:0007669"/>
    <property type="project" value="InterPro"/>
</dbReference>
<evidence type="ECO:0000256" key="2">
    <source>
        <dbReference type="PROSITE-ProRule" id="PRU00169"/>
    </source>
</evidence>
<dbReference type="Gene3D" id="3.40.50.2300">
    <property type="match status" value="1"/>
</dbReference>
<dbReference type="PANTHER" id="PTHR44591">
    <property type="entry name" value="STRESS RESPONSE REGULATOR PROTEIN 1"/>
    <property type="match status" value="1"/>
</dbReference>
<dbReference type="SMART" id="SM00448">
    <property type="entry name" value="REC"/>
    <property type="match status" value="1"/>
</dbReference>
<evidence type="ECO:0000256" key="1">
    <source>
        <dbReference type="ARBA" id="ARBA00022553"/>
    </source>
</evidence>
<dbReference type="EMBL" id="CP019384">
    <property type="protein sequence ID" value="QAT16642.1"/>
    <property type="molecule type" value="Genomic_DNA"/>
</dbReference>
<dbReference type="Pfam" id="PF00072">
    <property type="entry name" value="Response_reg"/>
    <property type="match status" value="1"/>
</dbReference>
<dbReference type="InterPro" id="IPR001789">
    <property type="entry name" value="Sig_transdc_resp-reg_receiver"/>
</dbReference>
<dbReference type="Proteomes" id="UP000287243">
    <property type="component" value="Chromosome"/>
</dbReference>
<proteinExistence type="predicted"/>
<dbReference type="AlphaFoldDB" id="A0A410P3G6"/>
<evidence type="ECO:0000259" key="3">
    <source>
        <dbReference type="PROSITE" id="PS50110"/>
    </source>
</evidence>
<gene>
    <name evidence="4" type="ORF">BU251_02300</name>
</gene>
<dbReference type="GO" id="GO:0003677">
    <property type="term" value="F:DNA binding"/>
    <property type="evidence" value="ECO:0007669"/>
    <property type="project" value="UniProtKB-KW"/>
</dbReference>
<protein>
    <submittedName>
        <fullName evidence="4">DNA-binding response regulator KdpE</fullName>
    </submittedName>
</protein>
<dbReference type="InterPro" id="IPR011006">
    <property type="entry name" value="CheY-like_superfamily"/>
</dbReference>
<feature type="modified residue" description="4-aspartylphosphate" evidence="2">
    <location>
        <position position="55"/>
    </location>
</feature>
<evidence type="ECO:0000313" key="4">
    <source>
        <dbReference type="EMBL" id="QAT16642.1"/>
    </source>
</evidence>
<dbReference type="PANTHER" id="PTHR44591:SF3">
    <property type="entry name" value="RESPONSE REGULATORY DOMAIN-CONTAINING PROTEIN"/>
    <property type="match status" value="1"/>
</dbReference>
<feature type="domain" description="Response regulatory" evidence="3">
    <location>
        <begin position="5"/>
        <end position="122"/>
    </location>
</feature>
<keyword evidence="1 2" id="KW-0597">Phosphoprotein</keyword>
<accession>A0A410P3G6</accession>
<keyword evidence="5" id="KW-1185">Reference proteome</keyword>
<keyword evidence="4" id="KW-0238">DNA-binding</keyword>
<dbReference type="PROSITE" id="PS50110">
    <property type="entry name" value="RESPONSE_REGULATORY"/>
    <property type="match status" value="1"/>
</dbReference>
<reference evidence="4 5" key="1">
    <citation type="submission" date="2017-01" db="EMBL/GenBank/DDBJ databases">
        <title>First insights into the biology of 'candidatus Vampirococcus archaeovorus'.</title>
        <authorList>
            <person name="Kizina J."/>
            <person name="Jordan S."/>
            <person name="Stueber K."/>
            <person name="Reinhardt R."/>
            <person name="Harder J."/>
        </authorList>
    </citation>
    <scope>NUCLEOTIDE SEQUENCE [LARGE SCALE GENOMIC DNA]</scope>
    <source>
        <strain evidence="4 5">LiM</strain>
    </source>
</reference>
<dbReference type="RefSeq" id="WP_164908822.1">
    <property type="nucleotide sequence ID" value="NZ_CP019384.1"/>
</dbReference>
<sequence length="129" mass="14197">MEKRRVLVVDDEENLRKLLKLNLEGTGKFTVETLANAKDLIETLHMFKPEVILLDLLLPGLGGLEACEMLNRDPLGQGVPIIVLSSLAKDGDKRAAYGKGVVDYLVKPIENDDLVAKIEKVLLNKDSSS</sequence>
<dbReference type="InterPro" id="IPR050595">
    <property type="entry name" value="Bact_response_regulator"/>
</dbReference>
<dbReference type="KEGG" id="vai:BU251_02300"/>
<evidence type="ECO:0000313" key="5">
    <source>
        <dbReference type="Proteomes" id="UP000287243"/>
    </source>
</evidence>
<organism evidence="4 5">
    <name type="scientific">Velamenicoccus archaeovorus</name>
    <dbReference type="NCBI Taxonomy" id="1930593"/>
    <lineage>
        <taxon>Bacteria</taxon>
        <taxon>Pseudomonadati</taxon>
        <taxon>Candidatus Omnitrophota</taxon>
        <taxon>Candidatus Velamenicoccus</taxon>
    </lineage>
</organism>
<name>A0A410P3G6_VELA1</name>